<dbReference type="Proteomes" id="UP000821845">
    <property type="component" value="Chromosome 10"/>
</dbReference>
<sequence length="97" mass="10652">MSVCGCNSDVVAFLFKRSQLDVDVGQVAVDSESAFAQRRSATDDFTAILAERISSIEYESGREAPVSLPFHPVTSQWTVTTMSWLMEAHYRASSKSG</sequence>
<gene>
    <name evidence="1" type="ORF">HPB50_014363</name>
</gene>
<evidence type="ECO:0000313" key="1">
    <source>
        <dbReference type="EMBL" id="KAH6943051.1"/>
    </source>
</evidence>
<accession>A0ACB7T7C3</accession>
<keyword evidence="2" id="KW-1185">Reference proteome</keyword>
<proteinExistence type="predicted"/>
<reference evidence="1" key="1">
    <citation type="submission" date="2020-05" db="EMBL/GenBank/DDBJ databases">
        <title>Large-scale comparative analyses of tick genomes elucidate their genetic diversity and vector capacities.</title>
        <authorList>
            <person name="Jia N."/>
            <person name="Wang J."/>
            <person name="Shi W."/>
            <person name="Du L."/>
            <person name="Sun Y."/>
            <person name="Zhan W."/>
            <person name="Jiang J."/>
            <person name="Wang Q."/>
            <person name="Zhang B."/>
            <person name="Ji P."/>
            <person name="Sakyi L.B."/>
            <person name="Cui X."/>
            <person name="Yuan T."/>
            <person name="Jiang B."/>
            <person name="Yang W."/>
            <person name="Lam T.T.-Y."/>
            <person name="Chang Q."/>
            <person name="Ding S."/>
            <person name="Wang X."/>
            <person name="Zhu J."/>
            <person name="Ruan X."/>
            <person name="Zhao L."/>
            <person name="Wei J."/>
            <person name="Que T."/>
            <person name="Du C."/>
            <person name="Cheng J."/>
            <person name="Dai P."/>
            <person name="Han X."/>
            <person name="Huang E."/>
            <person name="Gao Y."/>
            <person name="Liu J."/>
            <person name="Shao H."/>
            <person name="Ye R."/>
            <person name="Li L."/>
            <person name="Wei W."/>
            <person name="Wang X."/>
            <person name="Wang C."/>
            <person name="Yang T."/>
            <person name="Huo Q."/>
            <person name="Li W."/>
            <person name="Guo W."/>
            <person name="Chen H."/>
            <person name="Zhou L."/>
            <person name="Ni X."/>
            <person name="Tian J."/>
            <person name="Zhou Y."/>
            <person name="Sheng Y."/>
            <person name="Liu T."/>
            <person name="Pan Y."/>
            <person name="Xia L."/>
            <person name="Li J."/>
            <person name="Zhao F."/>
            <person name="Cao W."/>
        </authorList>
    </citation>
    <scope>NUCLEOTIDE SEQUENCE</scope>
    <source>
        <strain evidence="1">Hyas-2018</strain>
    </source>
</reference>
<organism evidence="1 2">
    <name type="scientific">Hyalomma asiaticum</name>
    <name type="common">Tick</name>
    <dbReference type="NCBI Taxonomy" id="266040"/>
    <lineage>
        <taxon>Eukaryota</taxon>
        <taxon>Metazoa</taxon>
        <taxon>Ecdysozoa</taxon>
        <taxon>Arthropoda</taxon>
        <taxon>Chelicerata</taxon>
        <taxon>Arachnida</taxon>
        <taxon>Acari</taxon>
        <taxon>Parasitiformes</taxon>
        <taxon>Ixodida</taxon>
        <taxon>Ixodoidea</taxon>
        <taxon>Ixodidae</taxon>
        <taxon>Hyalomminae</taxon>
        <taxon>Hyalomma</taxon>
    </lineage>
</organism>
<comment type="caution">
    <text evidence="1">The sequence shown here is derived from an EMBL/GenBank/DDBJ whole genome shotgun (WGS) entry which is preliminary data.</text>
</comment>
<protein>
    <submittedName>
        <fullName evidence="1">Uncharacterized protein</fullName>
    </submittedName>
</protein>
<name>A0ACB7T7C3_HYAAI</name>
<dbReference type="EMBL" id="CM023490">
    <property type="protein sequence ID" value="KAH6943051.1"/>
    <property type="molecule type" value="Genomic_DNA"/>
</dbReference>
<evidence type="ECO:0000313" key="2">
    <source>
        <dbReference type="Proteomes" id="UP000821845"/>
    </source>
</evidence>